<dbReference type="Pfam" id="PF03133">
    <property type="entry name" value="TTL"/>
    <property type="match status" value="1"/>
</dbReference>
<keyword evidence="3" id="KW-0547">Nucleotide-binding</keyword>
<dbReference type="GO" id="GO:0036064">
    <property type="term" value="C:ciliary basal body"/>
    <property type="evidence" value="ECO:0007669"/>
    <property type="project" value="TreeGrafter"/>
</dbReference>
<dbReference type="EMBL" id="GBEZ01020190">
    <property type="protein sequence ID" value="JAC66455.1"/>
    <property type="molecule type" value="Transcribed_RNA"/>
</dbReference>
<evidence type="ECO:0000256" key="4">
    <source>
        <dbReference type="ARBA" id="ARBA00022840"/>
    </source>
</evidence>
<evidence type="ECO:0000256" key="2">
    <source>
        <dbReference type="ARBA" id="ARBA00022598"/>
    </source>
</evidence>
<dbReference type="GO" id="GO:0015631">
    <property type="term" value="F:tubulin binding"/>
    <property type="evidence" value="ECO:0007669"/>
    <property type="project" value="TreeGrafter"/>
</dbReference>
<evidence type="ECO:0000256" key="3">
    <source>
        <dbReference type="ARBA" id="ARBA00022741"/>
    </source>
</evidence>
<accession>A0A061R6Z5</accession>
<dbReference type="SUPFAM" id="SSF56059">
    <property type="entry name" value="Glutathione synthetase ATP-binding domain-like"/>
    <property type="match status" value="1"/>
</dbReference>
<keyword evidence="4" id="KW-0067">ATP-binding</keyword>
<dbReference type="PANTHER" id="PTHR12241">
    <property type="entry name" value="TUBULIN POLYGLUTAMYLASE"/>
    <property type="match status" value="1"/>
</dbReference>
<protein>
    <recommendedName>
        <fullName evidence="5">Tubulin--tyrosine ligase-like protein 9</fullName>
    </recommendedName>
</protein>
<name>A0A061R6Z5_9CHLO</name>
<dbReference type="GO" id="GO:0000226">
    <property type="term" value="P:microtubule cytoskeleton organization"/>
    <property type="evidence" value="ECO:0007669"/>
    <property type="project" value="TreeGrafter"/>
</dbReference>
<dbReference type="Gene3D" id="3.30.470.20">
    <property type="entry name" value="ATP-grasp fold, B domain"/>
    <property type="match status" value="1"/>
</dbReference>
<proteinExistence type="inferred from homology"/>
<dbReference type="PANTHER" id="PTHR12241:SF39">
    <property type="entry name" value="TUBULIN POLYGLUTAMYLASE TTLL9-RELATED"/>
    <property type="match status" value="1"/>
</dbReference>
<keyword evidence="2" id="KW-0436">Ligase</keyword>
<organism evidence="6">
    <name type="scientific">Tetraselmis sp. GSL018</name>
    <dbReference type="NCBI Taxonomy" id="582737"/>
    <lineage>
        <taxon>Eukaryota</taxon>
        <taxon>Viridiplantae</taxon>
        <taxon>Chlorophyta</taxon>
        <taxon>core chlorophytes</taxon>
        <taxon>Chlorodendrophyceae</taxon>
        <taxon>Chlorodendrales</taxon>
        <taxon>Chlorodendraceae</taxon>
        <taxon>Tetraselmis</taxon>
    </lineage>
</organism>
<evidence type="ECO:0000256" key="5">
    <source>
        <dbReference type="ARBA" id="ARBA00030445"/>
    </source>
</evidence>
<evidence type="ECO:0000256" key="1">
    <source>
        <dbReference type="ARBA" id="ARBA00006820"/>
    </source>
</evidence>
<sequence length="404" mass="46599">MSKTDSVRCGKRVRFRTTMHNCIALKVMQQRGWQEVEEEYEWDIFWSDVHTIGASSDFSHSKLQEYQKLNHFPRHVELTRKDLMVKNLKRAARALEKEGRGSEMAFFPLTYILPSDYGPFREEFNRSGGIWIMKPCGRAQGKGIFMVDKIAQVEKWKQENSSREQQETYVISRYLQNPLLVGGKKFDLRIYALVLSYMPLRVYLYRGGFCRFTAARYNMNRDDMKNLYVHLTNVAIQKKGENYDRGSGMKWPIRSLKLYLISKFGVAAANRCFELVQLVVLRSLLAVQPVVTQDKHCFELYGYDVLIDSDLKPWLIEVNASPSLSGDTPADKKMKFSMIDDALELVDVEQRLANALPQSYGGFDLIYNQEACKVHPSMPTLLGCEIPVAKDATKFPEGWIESMT</sequence>
<evidence type="ECO:0000313" key="6">
    <source>
        <dbReference type="EMBL" id="JAC66455.1"/>
    </source>
</evidence>
<reference evidence="6" key="1">
    <citation type="submission" date="2014-05" db="EMBL/GenBank/DDBJ databases">
        <title>The transcriptome of the halophilic microalga Tetraselmis sp. GSL018 isolated from the Great Salt Lake, Utah.</title>
        <authorList>
            <person name="Jinkerson R.E."/>
            <person name="D'Adamo S."/>
            <person name="Posewitz M.C."/>
        </authorList>
    </citation>
    <scope>NUCLEOTIDE SEQUENCE</scope>
    <source>
        <strain evidence="6">GSL018</strain>
    </source>
</reference>
<dbReference type="GO" id="GO:0005524">
    <property type="term" value="F:ATP binding"/>
    <property type="evidence" value="ECO:0007669"/>
    <property type="project" value="UniProtKB-KW"/>
</dbReference>
<dbReference type="InterPro" id="IPR004344">
    <property type="entry name" value="TTL/TTLL_fam"/>
</dbReference>
<dbReference type="AlphaFoldDB" id="A0A061R6Z5"/>
<dbReference type="GO" id="GO:0070740">
    <property type="term" value="F:tubulin-glutamic acid ligase activity"/>
    <property type="evidence" value="ECO:0007669"/>
    <property type="project" value="TreeGrafter"/>
</dbReference>
<comment type="similarity">
    <text evidence="1">Belongs to the tubulin--tyrosine ligase family.</text>
</comment>
<gene>
    <name evidence="6" type="primary">TTLL9</name>
    <name evidence="6" type="ORF">TSPGSL018_13612</name>
    <name evidence="7" type="ORF">TSPGSL018_14421</name>
</gene>
<dbReference type="PROSITE" id="PS51221">
    <property type="entry name" value="TTL"/>
    <property type="match status" value="1"/>
</dbReference>
<evidence type="ECO:0000313" key="7">
    <source>
        <dbReference type="EMBL" id="JAC78733.1"/>
    </source>
</evidence>
<dbReference type="EMBL" id="GBEZ01006678">
    <property type="protein sequence ID" value="JAC78733.1"/>
    <property type="molecule type" value="Transcribed_RNA"/>
</dbReference>